<reference evidence="2" key="2">
    <citation type="submission" date="2022-03" db="EMBL/GenBank/DDBJ databases">
        <title>Draft title - Genomic analysis of global carrot germplasm unveils the trajectory of domestication and the origin of high carotenoid orange carrot.</title>
        <authorList>
            <person name="Iorizzo M."/>
            <person name="Ellison S."/>
            <person name="Senalik D."/>
            <person name="Macko-Podgorni A."/>
            <person name="Grzebelus D."/>
            <person name="Bostan H."/>
            <person name="Rolling W."/>
            <person name="Curaba J."/>
            <person name="Simon P."/>
        </authorList>
    </citation>
    <scope>NUCLEOTIDE SEQUENCE</scope>
    <source>
        <tissue evidence="2">Leaf</tissue>
    </source>
</reference>
<dbReference type="PANTHER" id="PTHR35461:SF3">
    <property type="entry name" value="OVATE DOMAIN-CONTAINING PROTEIN"/>
    <property type="match status" value="1"/>
</dbReference>
<organism evidence="1">
    <name type="scientific">Daucus carota subsp. sativus</name>
    <name type="common">Carrot</name>
    <dbReference type="NCBI Taxonomy" id="79200"/>
    <lineage>
        <taxon>Eukaryota</taxon>
        <taxon>Viridiplantae</taxon>
        <taxon>Streptophyta</taxon>
        <taxon>Embryophyta</taxon>
        <taxon>Tracheophyta</taxon>
        <taxon>Spermatophyta</taxon>
        <taxon>Magnoliopsida</taxon>
        <taxon>eudicotyledons</taxon>
        <taxon>Gunneridae</taxon>
        <taxon>Pentapetalae</taxon>
        <taxon>asterids</taxon>
        <taxon>campanulids</taxon>
        <taxon>Apiales</taxon>
        <taxon>Apiaceae</taxon>
        <taxon>Apioideae</taxon>
        <taxon>Scandiceae</taxon>
        <taxon>Daucinae</taxon>
        <taxon>Daucus</taxon>
        <taxon>Daucus sect. Daucus</taxon>
    </lineage>
</organism>
<dbReference type="OMA" id="MWHASPR"/>
<reference evidence="1" key="1">
    <citation type="journal article" date="2016" name="Nat. Genet.">
        <title>A high-quality carrot genome assembly provides new insights into carotenoid accumulation and asterid genome evolution.</title>
        <authorList>
            <person name="Iorizzo M."/>
            <person name="Ellison S."/>
            <person name="Senalik D."/>
            <person name="Zeng P."/>
            <person name="Satapoomin P."/>
            <person name="Huang J."/>
            <person name="Bowman M."/>
            <person name="Iovene M."/>
            <person name="Sanseverino W."/>
            <person name="Cavagnaro P."/>
            <person name="Yildiz M."/>
            <person name="Macko-Podgorni A."/>
            <person name="Moranska E."/>
            <person name="Grzebelus E."/>
            <person name="Grzebelus D."/>
            <person name="Ashrafi H."/>
            <person name="Zheng Z."/>
            <person name="Cheng S."/>
            <person name="Spooner D."/>
            <person name="Van Deynze A."/>
            <person name="Simon P."/>
        </authorList>
    </citation>
    <scope>NUCLEOTIDE SEQUENCE [LARGE SCALE GENOMIC DNA]</scope>
    <source>
        <tissue evidence="1">Leaf</tissue>
    </source>
</reference>
<dbReference type="Proteomes" id="UP000077755">
    <property type="component" value="Chromosome 8"/>
</dbReference>
<dbReference type="Gramene" id="KZM83869">
    <property type="protein sequence ID" value="KZM83869"/>
    <property type="gene ID" value="DCAR_028709"/>
</dbReference>
<dbReference type="STRING" id="79200.A0A175YJW7"/>
<dbReference type="OrthoDB" id="1928787at2759"/>
<gene>
    <name evidence="1" type="ORF">DCAR_028709</name>
    <name evidence="2" type="ORF">DCAR_0830617</name>
</gene>
<evidence type="ECO:0000313" key="1">
    <source>
        <dbReference type="EMBL" id="KZM83869.1"/>
    </source>
</evidence>
<proteinExistence type="predicted"/>
<evidence type="ECO:0000313" key="2">
    <source>
        <dbReference type="EMBL" id="WOH11138.1"/>
    </source>
</evidence>
<dbReference type="AlphaFoldDB" id="A0A175YJW7"/>
<evidence type="ECO:0000313" key="3">
    <source>
        <dbReference type="Proteomes" id="UP000077755"/>
    </source>
</evidence>
<keyword evidence="3" id="KW-1185">Reference proteome</keyword>
<protein>
    <recommendedName>
        <fullName evidence="4">OVATE domain-containing protein</fullName>
    </recommendedName>
</protein>
<sequence length="182" mass="21860">MFFIRSSLSSTRKLFRRTLQSVKSLFSERTTYQRLPKPPSFRQFSCQSYRDLDRFYSEFTNLWDNELAVEDNVVVSTSPKREILQNLEEFRDDRYRLIAYEEMLEKDVIERRCLVAEKLKELEMIDSNNLENARDIEEVLHLYSLLTCPVYIDMFDKFVTDMYSDIFNLKVSSDPKRNRVIS</sequence>
<dbReference type="EMBL" id="LNRQ01000008">
    <property type="protein sequence ID" value="KZM83869.1"/>
    <property type="molecule type" value="Genomic_DNA"/>
</dbReference>
<dbReference type="KEGG" id="dcr:108199157"/>
<dbReference type="EMBL" id="CP093350">
    <property type="protein sequence ID" value="WOH11138.1"/>
    <property type="molecule type" value="Genomic_DNA"/>
</dbReference>
<evidence type="ECO:0008006" key="4">
    <source>
        <dbReference type="Google" id="ProtNLM"/>
    </source>
</evidence>
<name>A0A175YJW7_DAUCS</name>
<accession>A0A175YJW7</accession>
<dbReference type="PANTHER" id="PTHR35461">
    <property type="entry name" value="BNAANNG14610D PROTEIN"/>
    <property type="match status" value="1"/>
</dbReference>